<dbReference type="InterPro" id="IPR014284">
    <property type="entry name" value="RNA_pol_sigma-70_dom"/>
</dbReference>
<dbReference type="PANTHER" id="PTHR43133:SF51">
    <property type="entry name" value="RNA POLYMERASE SIGMA FACTOR"/>
    <property type="match status" value="1"/>
</dbReference>
<dbReference type="GO" id="GO:0016987">
    <property type="term" value="F:sigma factor activity"/>
    <property type="evidence" value="ECO:0007669"/>
    <property type="project" value="UniProtKB-KW"/>
</dbReference>
<evidence type="ECO:0000313" key="7">
    <source>
        <dbReference type="Proteomes" id="UP000318741"/>
    </source>
</evidence>
<dbReference type="PANTHER" id="PTHR43133">
    <property type="entry name" value="RNA POLYMERASE ECF-TYPE SIGMA FACTO"/>
    <property type="match status" value="1"/>
</dbReference>
<dbReference type="InterPro" id="IPR039425">
    <property type="entry name" value="RNA_pol_sigma-70-like"/>
</dbReference>
<keyword evidence="3" id="KW-0731">Sigma factor</keyword>
<evidence type="ECO:0000256" key="4">
    <source>
        <dbReference type="ARBA" id="ARBA00023163"/>
    </source>
</evidence>
<dbReference type="Pfam" id="PF04542">
    <property type="entry name" value="Sigma70_r2"/>
    <property type="match status" value="1"/>
</dbReference>
<dbReference type="Proteomes" id="UP000318741">
    <property type="component" value="Chromosome"/>
</dbReference>
<keyword evidence="7" id="KW-1185">Reference proteome</keyword>
<dbReference type="SUPFAM" id="SSF88659">
    <property type="entry name" value="Sigma3 and sigma4 domains of RNA polymerase sigma factors"/>
    <property type="match status" value="1"/>
</dbReference>
<reference evidence="6 7" key="1">
    <citation type="submission" date="2019-02" db="EMBL/GenBank/DDBJ databases">
        <title>Deep-cultivation of Planctomycetes and their phenomic and genomic characterization uncovers novel biology.</title>
        <authorList>
            <person name="Wiegand S."/>
            <person name="Jogler M."/>
            <person name="Boedeker C."/>
            <person name="Pinto D."/>
            <person name="Vollmers J."/>
            <person name="Rivas-Marin E."/>
            <person name="Kohn T."/>
            <person name="Peeters S.H."/>
            <person name="Heuer A."/>
            <person name="Rast P."/>
            <person name="Oberbeckmann S."/>
            <person name="Bunk B."/>
            <person name="Jeske O."/>
            <person name="Meyerdierks A."/>
            <person name="Storesund J.E."/>
            <person name="Kallscheuer N."/>
            <person name="Luecker S."/>
            <person name="Lage O.M."/>
            <person name="Pohl T."/>
            <person name="Merkel B.J."/>
            <person name="Hornburger P."/>
            <person name="Mueller R.-W."/>
            <person name="Bruemmer F."/>
            <person name="Labrenz M."/>
            <person name="Spormann A.M."/>
            <person name="Op den Camp H."/>
            <person name="Overmann J."/>
            <person name="Amann R."/>
            <person name="Jetten M.S.M."/>
            <person name="Mascher T."/>
            <person name="Medema M.H."/>
            <person name="Devos D.P."/>
            <person name="Kaster A.-K."/>
            <person name="Ovreas L."/>
            <person name="Rohde M."/>
            <person name="Galperin M.Y."/>
            <person name="Jogler C."/>
        </authorList>
    </citation>
    <scope>NUCLEOTIDE SEQUENCE [LARGE SCALE GENOMIC DNA]</scope>
    <source>
        <strain evidence="6 7">CA12</strain>
    </source>
</reference>
<evidence type="ECO:0000256" key="3">
    <source>
        <dbReference type="ARBA" id="ARBA00023082"/>
    </source>
</evidence>
<dbReference type="Gene3D" id="1.10.1740.10">
    <property type="match status" value="1"/>
</dbReference>
<proteinExistence type="inferred from homology"/>
<dbReference type="Gene3D" id="1.10.10.10">
    <property type="entry name" value="Winged helix-like DNA-binding domain superfamily/Winged helix DNA-binding domain"/>
    <property type="match status" value="1"/>
</dbReference>
<dbReference type="KEGG" id="acaf:CA12_23310"/>
<dbReference type="NCBIfam" id="TIGR02937">
    <property type="entry name" value="sigma70-ECF"/>
    <property type="match status" value="1"/>
</dbReference>
<dbReference type="SUPFAM" id="SSF88946">
    <property type="entry name" value="Sigma2 domain of RNA polymerase sigma factors"/>
    <property type="match status" value="1"/>
</dbReference>
<dbReference type="OrthoDB" id="6383365at2"/>
<evidence type="ECO:0000256" key="1">
    <source>
        <dbReference type="ARBA" id="ARBA00010641"/>
    </source>
</evidence>
<dbReference type="InterPro" id="IPR013325">
    <property type="entry name" value="RNA_pol_sigma_r2"/>
</dbReference>
<keyword evidence="4" id="KW-0804">Transcription</keyword>
<sequence>MPEPDEQFLREFTSSQRRLFLTILSQVGRPADAEEVLQNANLAIWRKAHTFEPGTNFAAWSATVATYEVLKWREKKGRDRLRFSDEFVAAVAREAEADPGLWEERRRVLERCVEKLSDKDRDLLTRRYTPGVDGEEVQGKDVAATLGRPVNAVYQSLGRIKKTLAECVRRELTQLGAPTTGVAT</sequence>
<comment type="similarity">
    <text evidence="1">Belongs to the sigma-70 factor family. ECF subfamily.</text>
</comment>
<name>A0A517PA25_9PLAN</name>
<evidence type="ECO:0000259" key="5">
    <source>
        <dbReference type="Pfam" id="PF04542"/>
    </source>
</evidence>
<dbReference type="EMBL" id="CP036265">
    <property type="protein sequence ID" value="QDT16231.1"/>
    <property type="molecule type" value="Genomic_DNA"/>
</dbReference>
<dbReference type="InterPro" id="IPR007627">
    <property type="entry name" value="RNA_pol_sigma70_r2"/>
</dbReference>
<dbReference type="RefSeq" id="WP_145359089.1">
    <property type="nucleotide sequence ID" value="NZ_CP036265.1"/>
</dbReference>
<protein>
    <submittedName>
        <fullName evidence="6">RNA polymerase sigma factor</fullName>
    </submittedName>
</protein>
<feature type="domain" description="RNA polymerase sigma-70 region 2" evidence="5">
    <location>
        <begin position="16"/>
        <end position="78"/>
    </location>
</feature>
<gene>
    <name evidence="6" type="ORF">CA12_23310</name>
</gene>
<evidence type="ECO:0000256" key="2">
    <source>
        <dbReference type="ARBA" id="ARBA00023015"/>
    </source>
</evidence>
<dbReference type="InterPro" id="IPR014331">
    <property type="entry name" value="RNA_pol_sigma70_ECF_RHOBA"/>
</dbReference>
<dbReference type="InterPro" id="IPR036388">
    <property type="entry name" value="WH-like_DNA-bd_sf"/>
</dbReference>
<accession>A0A517PA25</accession>
<dbReference type="AlphaFoldDB" id="A0A517PA25"/>
<organism evidence="6 7">
    <name type="scientific">Alienimonas californiensis</name>
    <dbReference type="NCBI Taxonomy" id="2527989"/>
    <lineage>
        <taxon>Bacteria</taxon>
        <taxon>Pseudomonadati</taxon>
        <taxon>Planctomycetota</taxon>
        <taxon>Planctomycetia</taxon>
        <taxon>Planctomycetales</taxon>
        <taxon>Planctomycetaceae</taxon>
        <taxon>Alienimonas</taxon>
    </lineage>
</organism>
<dbReference type="GO" id="GO:0006352">
    <property type="term" value="P:DNA-templated transcription initiation"/>
    <property type="evidence" value="ECO:0007669"/>
    <property type="project" value="InterPro"/>
</dbReference>
<dbReference type="NCBIfam" id="TIGR02989">
    <property type="entry name" value="Sig-70_gvs1"/>
    <property type="match status" value="1"/>
</dbReference>
<keyword evidence="2" id="KW-0805">Transcription regulation</keyword>
<evidence type="ECO:0000313" key="6">
    <source>
        <dbReference type="EMBL" id="QDT16231.1"/>
    </source>
</evidence>
<dbReference type="InterPro" id="IPR013324">
    <property type="entry name" value="RNA_pol_sigma_r3/r4-like"/>
</dbReference>